<keyword evidence="2" id="KW-0645">Protease</keyword>
<evidence type="ECO:0000256" key="5">
    <source>
        <dbReference type="ARBA" id="ARBA00023145"/>
    </source>
</evidence>
<reference evidence="10 11" key="1">
    <citation type="submission" date="2018-04" db="EMBL/GenBank/DDBJ databases">
        <title>The genome of golden apple snail Pomacea canaliculata provides insight into stress tolerance and invasive adaptation.</title>
        <authorList>
            <person name="Liu C."/>
            <person name="Liu B."/>
            <person name="Ren Y."/>
            <person name="Zhang Y."/>
            <person name="Wang H."/>
            <person name="Li S."/>
            <person name="Jiang F."/>
            <person name="Yin L."/>
            <person name="Zhang G."/>
            <person name="Qian W."/>
            <person name="Fan W."/>
        </authorList>
    </citation>
    <scope>NUCLEOTIDE SEQUENCE [LARGE SCALE GENOMIC DNA]</scope>
    <source>
        <strain evidence="10">SZHN2017</strain>
        <tissue evidence="10">Muscle</tissue>
    </source>
</reference>
<dbReference type="InterPro" id="IPR025660">
    <property type="entry name" value="Pept_his_AS"/>
</dbReference>
<keyword evidence="5" id="KW-0865">Zymogen</keyword>
<evidence type="ECO:0000256" key="3">
    <source>
        <dbReference type="ARBA" id="ARBA00022801"/>
    </source>
</evidence>
<proteinExistence type="inferred from homology"/>
<evidence type="ECO:0000256" key="2">
    <source>
        <dbReference type="ARBA" id="ARBA00022670"/>
    </source>
</evidence>
<dbReference type="GO" id="GO:0006508">
    <property type="term" value="P:proteolysis"/>
    <property type="evidence" value="ECO:0007669"/>
    <property type="project" value="UniProtKB-KW"/>
</dbReference>
<dbReference type="InterPro" id="IPR000169">
    <property type="entry name" value="Pept_cys_AS"/>
</dbReference>
<keyword evidence="11" id="KW-1185">Reference proteome</keyword>
<dbReference type="Gene3D" id="3.90.70.10">
    <property type="entry name" value="Cysteine proteinases"/>
    <property type="match status" value="1"/>
</dbReference>
<dbReference type="EMBL" id="PZQS01000003">
    <property type="protein sequence ID" value="PVD34680.1"/>
    <property type="molecule type" value="Genomic_DNA"/>
</dbReference>
<dbReference type="SMART" id="SM00645">
    <property type="entry name" value="Pept_C1"/>
    <property type="match status" value="1"/>
</dbReference>
<dbReference type="OrthoDB" id="498368at2759"/>
<evidence type="ECO:0000313" key="11">
    <source>
        <dbReference type="Proteomes" id="UP000245119"/>
    </source>
</evidence>
<dbReference type="InterPro" id="IPR039417">
    <property type="entry name" value="Peptidase_C1A_papain-like"/>
</dbReference>
<dbReference type="Pfam" id="PF00112">
    <property type="entry name" value="Peptidase_C1"/>
    <property type="match status" value="1"/>
</dbReference>
<gene>
    <name evidence="10" type="ORF">C0Q70_05957</name>
</gene>
<dbReference type="AlphaFoldDB" id="A0A2T7PMN4"/>
<evidence type="ECO:0000256" key="6">
    <source>
        <dbReference type="ARBA" id="ARBA00023157"/>
    </source>
</evidence>
<dbReference type="PANTHER" id="PTHR12411">
    <property type="entry name" value="CYSTEINE PROTEASE FAMILY C1-RELATED"/>
    <property type="match status" value="1"/>
</dbReference>
<dbReference type="InterPro" id="IPR013201">
    <property type="entry name" value="Prot_inhib_I29"/>
</dbReference>
<dbReference type="STRING" id="400727.A0A2T7PMN4"/>
<feature type="domain" description="Cathepsin propeptide inhibitor" evidence="9">
    <location>
        <begin position="38"/>
        <end position="95"/>
    </location>
</feature>
<dbReference type="InterPro" id="IPR000668">
    <property type="entry name" value="Peptidase_C1A_C"/>
</dbReference>
<dbReference type="InterPro" id="IPR038765">
    <property type="entry name" value="Papain-like_cys_pep_sf"/>
</dbReference>
<accession>A0A2T7PMN4</accession>
<evidence type="ECO:0000259" key="8">
    <source>
        <dbReference type="SMART" id="SM00645"/>
    </source>
</evidence>
<feature type="chain" id="PRO_5018595942" description="Peptidase C1A papain C-terminal domain-containing protein" evidence="7">
    <location>
        <begin position="30"/>
        <end position="341"/>
    </location>
</feature>
<feature type="signal peptide" evidence="7">
    <location>
        <begin position="1"/>
        <end position="29"/>
    </location>
</feature>
<dbReference type="InterPro" id="IPR013128">
    <property type="entry name" value="Peptidase_C1A"/>
</dbReference>
<dbReference type="OMA" id="QNGLCRY"/>
<sequence>MLKSQNEKHFQSKMLLTLFVVLPCVPLAAYKTDDLSLFHKFINDFTKPYKNDTKEFYTRFEIFKDNLKHIHEMNKPYASSVFGITKFSDLTQKEFQEKYLSGFRKLSRTNKPLLFYSLPSSAQVQLQDVPSKIDWRLYDVVTPVKNQEQCGACWAFSVIETIESSYAIKYNTSAPQLAVQQLIDCDTNNFGCSGGDTCRALYWVQKNGITFEKNYPLTDKNGNCKPLSPTDKLVKVSSYTCEDFVGEEKNLVSRLGTTGPVAAAVDASTWNNYVGGIIQFHCANYTNHAVEIVGYDRTGPVPYYIVRNSWGPDFGLDGYLYIKIGSNLCGIAEQISSITVV</sequence>
<feature type="domain" description="Peptidase C1A papain C-terminal" evidence="8">
    <location>
        <begin position="129"/>
        <end position="339"/>
    </location>
</feature>
<dbReference type="GO" id="GO:0008234">
    <property type="term" value="F:cysteine-type peptidase activity"/>
    <property type="evidence" value="ECO:0007669"/>
    <property type="project" value="UniProtKB-KW"/>
</dbReference>
<dbReference type="SMART" id="SM00848">
    <property type="entry name" value="Inhibitor_I29"/>
    <property type="match status" value="1"/>
</dbReference>
<evidence type="ECO:0000256" key="7">
    <source>
        <dbReference type="SAM" id="SignalP"/>
    </source>
</evidence>
<evidence type="ECO:0000256" key="1">
    <source>
        <dbReference type="ARBA" id="ARBA00008455"/>
    </source>
</evidence>
<organism evidence="10 11">
    <name type="scientific">Pomacea canaliculata</name>
    <name type="common">Golden apple snail</name>
    <dbReference type="NCBI Taxonomy" id="400727"/>
    <lineage>
        <taxon>Eukaryota</taxon>
        <taxon>Metazoa</taxon>
        <taxon>Spiralia</taxon>
        <taxon>Lophotrochozoa</taxon>
        <taxon>Mollusca</taxon>
        <taxon>Gastropoda</taxon>
        <taxon>Caenogastropoda</taxon>
        <taxon>Architaenioglossa</taxon>
        <taxon>Ampullarioidea</taxon>
        <taxon>Ampullariidae</taxon>
        <taxon>Pomacea</taxon>
    </lineage>
</organism>
<evidence type="ECO:0000313" key="10">
    <source>
        <dbReference type="EMBL" id="PVD34680.1"/>
    </source>
</evidence>
<evidence type="ECO:0000259" key="9">
    <source>
        <dbReference type="SMART" id="SM00848"/>
    </source>
</evidence>
<keyword evidence="7" id="KW-0732">Signal</keyword>
<dbReference type="Pfam" id="PF08246">
    <property type="entry name" value="Inhibitor_I29"/>
    <property type="match status" value="1"/>
</dbReference>
<dbReference type="CDD" id="cd02248">
    <property type="entry name" value="Peptidase_C1A"/>
    <property type="match status" value="1"/>
</dbReference>
<dbReference type="PROSITE" id="PS00639">
    <property type="entry name" value="THIOL_PROTEASE_HIS"/>
    <property type="match status" value="1"/>
</dbReference>
<keyword evidence="3" id="KW-0378">Hydrolase</keyword>
<dbReference type="SUPFAM" id="SSF54001">
    <property type="entry name" value="Cysteine proteinases"/>
    <property type="match status" value="1"/>
</dbReference>
<keyword evidence="4" id="KW-0788">Thiol protease</keyword>
<keyword evidence="6" id="KW-1015">Disulfide bond</keyword>
<dbReference type="PROSITE" id="PS00139">
    <property type="entry name" value="THIOL_PROTEASE_CYS"/>
    <property type="match status" value="1"/>
</dbReference>
<name>A0A2T7PMN4_POMCA</name>
<dbReference type="PRINTS" id="PR00705">
    <property type="entry name" value="PAPAIN"/>
</dbReference>
<comment type="caution">
    <text evidence="10">The sequence shown here is derived from an EMBL/GenBank/DDBJ whole genome shotgun (WGS) entry which is preliminary data.</text>
</comment>
<evidence type="ECO:0000256" key="4">
    <source>
        <dbReference type="ARBA" id="ARBA00022807"/>
    </source>
</evidence>
<comment type="similarity">
    <text evidence="1">Belongs to the peptidase C1 family.</text>
</comment>
<dbReference type="Proteomes" id="UP000245119">
    <property type="component" value="Linkage Group LG3"/>
</dbReference>
<evidence type="ECO:0008006" key="12">
    <source>
        <dbReference type="Google" id="ProtNLM"/>
    </source>
</evidence>
<protein>
    <recommendedName>
        <fullName evidence="12">Peptidase C1A papain C-terminal domain-containing protein</fullName>
    </recommendedName>
</protein>